<dbReference type="EMBL" id="AP009552">
    <property type="protein sequence ID" value="BAG02424.1"/>
    <property type="molecule type" value="Genomic_DNA"/>
</dbReference>
<dbReference type="HOGENOM" id="CLU_3119817_0_0_3"/>
<evidence type="ECO:0000313" key="2">
    <source>
        <dbReference type="Proteomes" id="UP000001510"/>
    </source>
</evidence>
<dbReference type="AlphaFoldDB" id="B0JIC6"/>
<dbReference type="EnsemblBacteria" id="BAG02424">
    <property type="protein sequence ID" value="BAG02424"/>
    <property type="gene ID" value="MAE_26020"/>
</dbReference>
<name>B0JIC6_MICAN</name>
<evidence type="ECO:0000313" key="1">
    <source>
        <dbReference type="EMBL" id="BAG02424.1"/>
    </source>
</evidence>
<dbReference type="KEGG" id="mar:MAE_26020"/>
<gene>
    <name evidence="1" type="ordered locus">MAE_26020</name>
</gene>
<organism evidence="1 2">
    <name type="scientific">Microcystis aeruginosa (strain NIES-843 / IAM M-2473)</name>
    <dbReference type="NCBI Taxonomy" id="449447"/>
    <lineage>
        <taxon>Bacteria</taxon>
        <taxon>Bacillati</taxon>
        <taxon>Cyanobacteriota</taxon>
        <taxon>Cyanophyceae</taxon>
        <taxon>Oscillatoriophycideae</taxon>
        <taxon>Chroococcales</taxon>
        <taxon>Microcystaceae</taxon>
        <taxon>Microcystis</taxon>
    </lineage>
</organism>
<dbReference type="STRING" id="449447.MAE_26020"/>
<reference evidence="1 2" key="1">
    <citation type="journal article" date="2007" name="DNA Res.">
        <title>Complete genomic structure of the bloom-forming toxic cyanobacterium Microcystis aeruginosa NIES-843.</title>
        <authorList>
            <person name="Kaneko T."/>
            <person name="Nakajima N."/>
            <person name="Okamoto S."/>
            <person name="Suzuki I."/>
            <person name="Tanabe Y."/>
            <person name="Tamaoki M."/>
            <person name="Nakamura Y."/>
            <person name="Kasai F."/>
            <person name="Watanabe A."/>
            <person name="Kawashima K."/>
            <person name="Kishida Y."/>
            <person name="Ono A."/>
            <person name="Shimizu Y."/>
            <person name="Takahashi C."/>
            <person name="Minami C."/>
            <person name="Fujishiro T."/>
            <person name="Kohara M."/>
            <person name="Katoh M."/>
            <person name="Nakazaki N."/>
            <person name="Nakayama S."/>
            <person name="Yamada M."/>
            <person name="Tabata S."/>
            <person name="Watanabe M.M."/>
        </authorList>
    </citation>
    <scope>NUCLEOTIDE SEQUENCE [LARGE SCALE GENOMIC DNA]</scope>
    <source>
        <strain evidence="2">NIES-843 / IAM M-247</strain>
    </source>
</reference>
<keyword evidence="2" id="KW-1185">Reference proteome</keyword>
<accession>B0JIC6</accession>
<dbReference type="PaxDb" id="449447-MAE_26020"/>
<proteinExistence type="predicted"/>
<dbReference type="Proteomes" id="UP000001510">
    <property type="component" value="Chromosome"/>
</dbReference>
<protein>
    <submittedName>
        <fullName evidence="1">Uncharacterized protein</fullName>
    </submittedName>
</protein>
<sequence length="50" mass="5452">MISYQLSVISYQLSVISYQGNKGTRAIGKSITNFPPVSCLLSPVSYLLTI</sequence>